<keyword evidence="7" id="KW-0405">Iodination</keyword>
<evidence type="ECO:0000256" key="14">
    <source>
        <dbReference type="ARBA" id="ARBA00046595"/>
    </source>
</evidence>
<keyword evidence="11" id="KW-0795">Thyroid hormone</keyword>
<dbReference type="EMBL" id="JAACNH010000005">
    <property type="protein sequence ID" value="KAG8441600.1"/>
    <property type="molecule type" value="Genomic_DNA"/>
</dbReference>
<comment type="subunit">
    <text evidence="14">Monomer. Homodimer (via ChEL region); occurs in the endoplasmic reticulum and is required for export to the Golgi apparatus. Homooligomer; disulfide-linked; stored in this form in the thyroid follicle lumen.</text>
</comment>
<reference evidence="18" key="1">
    <citation type="thesis" date="2020" institute="ProQuest LLC" country="789 East Eisenhower Parkway, Ann Arbor, MI, USA">
        <title>Comparative Genomics and Chromosome Evolution.</title>
        <authorList>
            <person name="Mudd A.B."/>
        </authorList>
    </citation>
    <scope>NUCLEOTIDE SEQUENCE</scope>
    <source>
        <strain evidence="18">Female2</strain>
        <tissue evidence="18">Blood</tissue>
    </source>
</reference>
<dbReference type="OrthoDB" id="6409105at2759"/>
<accession>A0A8T2JE64</accession>
<feature type="domain" description="Thyroglobulin type-1" evidence="17">
    <location>
        <begin position="491"/>
        <end position="558"/>
    </location>
</feature>
<evidence type="ECO:0000256" key="13">
    <source>
        <dbReference type="ARBA" id="ARBA00023180"/>
    </source>
</evidence>
<keyword evidence="6" id="KW-0765">Sulfation</keyword>
<evidence type="ECO:0000256" key="15">
    <source>
        <dbReference type="PROSITE-ProRule" id="PRU00500"/>
    </source>
</evidence>
<evidence type="ECO:0000256" key="8">
    <source>
        <dbReference type="ARBA" id="ARBA00022702"/>
    </source>
</evidence>
<dbReference type="GO" id="GO:0042446">
    <property type="term" value="P:hormone biosynthetic process"/>
    <property type="evidence" value="ECO:0007669"/>
    <property type="project" value="UniProtKB-KW"/>
</dbReference>
<evidence type="ECO:0000313" key="19">
    <source>
        <dbReference type="Proteomes" id="UP000812440"/>
    </source>
</evidence>
<comment type="subcellular location">
    <subcellularLocation>
        <location evidence="1">Secreted</location>
    </subcellularLocation>
</comment>
<dbReference type="PROSITE" id="PS51162">
    <property type="entry name" value="THYROGLOBULIN_1_2"/>
    <property type="match status" value="9"/>
</dbReference>
<evidence type="ECO:0000256" key="5">
    <source>
        <dbReference type="ARBA" id="ARBA00022534"/>
    </source>
</evidence>
<dbReference type="Proteomes" id="UP000812440">
    <property type="component" value="Chromosome 6"/>
</dbReference>
<feature type="disulfide bond" evidence="15">
    <location>
        <begin position="470"/>
        <end position="490"/>
    </location>
</feature>
<keyword evidence="8" id="KW-0372">Hormone</keyword>
<dbReference type="PROSITE" id="PS00484">
    <property type="entry name" value="THYROGLOBULIN_1_1"/>
    <property type="match status" value="4"/>
</dbReference>
<feature type="domain" description="Thyroglobulin type-1" evidence="17">
    <location>
        <begin position="1"/>
        <end position="110"/>
    </location>
</feature>
<evidence type="ECO:0000256" key="16">
    <source>
        <dbReference type="SAM" id="MobiDB-lite"/>
    </source>
</evidence>
<feature type="domain" description="Thyroglobulin type-1" evidence="17">
    <location>
        <begin position="903"/>
        <end position="977"/>
    </location>
</feature>
<dbReference type="GO" id="GO:0005615">
    <property type="term" value="C:extracellular space"/>
    <property type="evidence" value="ECO:0007669"/>
    <property type="project" value="TreeGrafter"/>
</dbReference>
<dbReference type="InterPro" id="IPR019819">
    <property type="entry name" value="Carboxylesterase_B_CS"/>
</dbReference>
<dbReference type="Gene3D" id="3.40.50.1820">
    <property type="entry name" value="alpha/beta hydrolase"/>
    <property type="match status" value="2"/>
</dbReference>
<evidence type="ECO:0000256" key="1">
    <source>
        <dbReference type="ARBA" id="ARBA00004613"/>
    </source>
</evidence>
<comment type="caution">
    <text evidence="15">Lacks conserved residue(s) required for the propagation of feature annotation.</text>
</comment>
<evidence type="ECO:0000256" key="3">
    <source>
        <dbReference type="ARBA" id="ARBA00017326"/>
    </source>
</evidence>
<feature type="disulfide bond" evidence="15">
    <location>
        <begin position="178"/>
        <end position="198"/>
    </location>
</feature>
<dbReference type="PANTHER" id="PTHR14093:SF19">
    <property type="entry name" value="THYROGLOBULIN"/>
    <property type="match status" value="1"/>
</dbReference>
<dbReference type="Gene3D" id="2.10.50.10">
    <property type="entry name" value="Tumor Necrosis Factor Receptor, subunit A, domain 2"/>
    <property type="match status" value="1"/>
</dbReference>
<feature type="domain" description="Thyroglobulin type-1" evidence="17">
    <location>
        <begin position="437"/>
        <end position="490"/>
    </location>
</feature>
<evidence type="ECO:0000256" key="7">
    <source>
        <dbReference type="ARBA" id="ARBA00022653"/>
    </source>
</evidence>
<dbReference type="SUPFAM" id="SSF53474">
    <property type="entry name" value="alpha/beta-Hydrolases"/>
    <property type="match status" value="1"/>
</dbReference>
<keyword evidence="19" id="KW-1185">Reference proteome</keyword>
<keyword evidence="4" id="KW-0964">Secreted</keyword>
<evidence type="ECO:0000256" key="9">
    <source>
        <dbReference type="ARBA" id="ARBA00022729"/>
    </source>
</evidence>
<dbReference type="PROSITE" id="PS00941">
    <property type="entry name" value="CARBOXYLESTERASE_B_2"/>
    <property type="match status" value="1"/>
</dbReference>
<proteinExistence type="inferred from homology"/>
<keyword evidence="12 15" id="KW-1015">Disulfide bond</keyword>
<dbReference type="Pfam" id="PF07699">
    <property type="entry name" value="Ephrin_rec_like"/>
    <property type="match status" value="1"/>
</dbReference>
<dbReference type="GO" id="GO:0005179">
    <property type="term" value="F:hormone activity"/>
    <property type="evidence" value="ECO:0007669"/>
    <property type="project" value="UniProtKB-KW"/>
</dbReference>
<feature type="domain" description="Thyroglobulin type-1" evidence="17">
    <location>
        <begin position="1343"/>
        <end position="1397"/>
    </location>
</feature>
<dbReference type="InterPro" id="IPR052001">
    <property type="entry name" value="MHC-II_Gamma/Thyroglobulin"/>
</dbReference>
<protein>
    <recommendedName>
        <fullName evidence="3">Thyroglobulin</fullName>
    </recommendedName>
</protein>
<keyword evidence="10" id="KW-0677">Repeat</keyword>
<keyword evidence="9" id="KW-0732">Signal</keyword>
<feature type="domain" description="Thyroglobulin type-1" evidence="17">
    <location>
        <begin position="138"/>
        <end position="198"/>
    </location>
</feature>
<dbReference type="SMART" id="SM01411">
    <property type="entry name" value="Ephrin_rec_like"/>
    <property type="match status" value="1"/>
</dbReference>
<feature type="non-terminal residue" evidence="18">
    <location>
        <position position="1"/>
    </location>
</feature>
<keyword evidence="5" id="KW-0893">Thyroid hormones biosynthesis</keyword>
<dbReference type="GO" id="GO:0006590">
    <property type="term" value="P:thyroid hormone generation"/>
    <property type="evidence" value="ECO:0007669"/>
    <property type="project" value="TreeGrafter"/>
</dbReference>
<dbReference type="InterPro" id="IPR000716">
    <property type="entry name" value="Thyroglobulin_1"/>
</dbReference>
<evidence type="ECO:0000256" key="10">
    <source>
        <dbReference type="ARBA" id="ARBA00022737"/>
    </source>
</evidence>
<feature type="region of interest" description="Disordered" evidence="16">
    <location>
        <begin position="2517"/>
        <end position="2542"/>
    </location>
</feature>
<dbReference type="InterPro" id="IPR011641">
    <property type="entry name" value="Tyr-kin_ephrin_A/B_rcpt-like"/>
</dbReference>
<keyword evidence="13" id="KW-0325">Glycoprotein</keyword>
<dbReference type="Pfam" id="PF00086">
    <property type="entry name" value="Thyroglobulin_1"/>
    <property type="match status" value="7"/>
</dbReference>
<organism evidence="18 19">
    <name type="scientific">Hymenochirus boettgeri</name>
    <name type="common">Congo dwarf clawed frog</name>
    <dbReference type="NCBI Taxonomy" id="247094"/>
    <lineage>
        <taxon>Eukaryota</taxon>
        <taxon>Metazoa</taxon>
        <taxon>Chordata</taxon>
        <taxon>Craniata</taxon>
        <taxon>Vertebrata</taxon>
        <taxon>Euteleostomi</taxon>
        <taxon>Amphibia</taxon>
        <taxon>Batrachia</taxon>
        <taxon>Anura</taxon>
        <taxon>Pipoidea</taxon>
        <taxon>Pipidae</taxon>
        <taxon>Pipinae</taxon>
        <taxon>Hymenochirus</taxon>
    </lineage>
</organism>
<evidence type="ECO:0000256" key="6">
    <source>
        <dbReference type="ARBA" id="ARBA00022641"/>
    </source>
</evidence>
<dbReference type="InterPro" id="IPR029058">
    <property type="entry name" value="AB_hydrolase_fold"/>
</dbReference>
<dbReference type="InterPro" id="IPR036857">
    <property type="entry name" value="Thyroglobulin_1_sf"/>
</dbReference>
<feature type="disulfide bond" evidence="15">
    <location>
        <begin position="1012"/>
        <end position="1019"/>
    </location>
</feature>
<name>A0A8T2JE64_9PIPI</name>
<feature type="disulfide bond" evidence="15">
    <location>
        <begin position="4"/>
        <end position="23"/>
    </location>
</feature>
<evidence type="ECO:0000256" key="4">
    <source>
        <dbReference type="ARBA" id="ARBA00022525"/>
    </source>
</evidence>
<comment type="similarity">
    <text evidence="2">Belongs to the type-B carboxylesterase/lipase family.</text>
</comment>
<evidence type="ECO:0000259" key="17">
    <source>
        <dbReference type="PROSITE" id="PS51162"/>
    </source>
</evidence>
<feature type="domain" description="Thyroglobulin type-1" evidence="17">
    <location>
        <begin position="848"/>
        <end position="902"/>
    </location>
</feature>
<feature type="domain" description="Thyroglobulin type-1" evidence="17">
    <location>
        <begin position="978"/>
        <end position="1045"/>
    </location>
</feature>
<dbReference type="SMART" id="SM00211">
    <property type="entry name" value="TY"/>
    <property type="match status" value="8"/>
</dbReference>
<evidence type="ECO:0000256" key="2">
    <source>
        <dbReference type="ARBA" id="ARBA00005964"/>
    </source>
</evidence>
<dbReference type="Gene3D" id="4.10.800.10">
    <property type="entry name" value="Thyroglobulin type-1"/>
    <property type="match status" value="8"/>
</dbReference>
<evidence type="ECO:0000256" key="12">
    <source>
        <dbReference type="ARBA" id="ARBA00023157"/>
    </source>
</evidence>
<comment type="caution">
    <text evidence="18">The sequence shown here is derived from an EMBL/GenBank/DDBJ whole genome shotgun (WGS) entry which is preliminary data.</text>
</comment>
<feature type="domain" description="Thyroglobulin type-1" evidence="17">
    <location>
        <begin position="559"/>
        <end position="749"/>
    </location>
</feature>
<dbReference type="InterPro" id="IPR002018">
    <property type="entry name" value="CarbesteraseB"/>
</dbReference>
<dbReference type="Pfam" id="PF00135">
    <property type="entry name" value="COesterase"/>
    <property type="match status" value="2"/>
</dbReference>
<dbReference type="SUPFAM" id="SSF57610">
    <property type="entry name" value="Thyroglobulin type-1 domain"/>
    <property type="match status" value="8"/>
</dbReference>
<sequence length="2542" mass="283513">PKSCQIRDRRILHGFGEKTPPHCSVDGTFLPVQCKLLNTTDNMAIDVVSSFNRFSGAFTSFTSLREAFPEISGYCYCADSLGRELAGTGIELLLGEVYDTIFAGLSPPGTFTQTAIYRILQRRFLGLRLITSGKFRCPSVCEVQRFSSSQTGDIHVPACDVNGDFKSLQCQTGGQCWCVDSKGQEIDGTRKYGDLPSCDVGDCSSKRRQALASLFYGPVGPFEKKSLFATEEDELKTQIKQKFCPSYVIDTFIKSGLLPVRKIDDKKFDLGNFMGDMVKGLFPSKEMMQVALNFSLKNFQENLFGGKYLKNIGSFNFTGAVGTESKFNFSDFFKQIGLTGTYSGGNFRELAKLFSSEEDSYLNKESFNVSKPSFNLNQPIQGDFGNIINLQDNQNLLNAFSSVLEMEEFSLFLQELISFPPYIAHDVSEAAKLVIRSTNCEKRNSEVFIPICTKDGKYESIQCSKIECWCVDDQGREIPRTRIQGKHPRCPSKCEKERERQISTKKTLPAGSELFIPTCDLKGHYITVQCVGKHCFCVDLEGRTIPGTQKVSGENIQCPSLCQLGAARAFLETTNSFFTDSTPPQLSNVYVPQCTDEGQWKPVQCSGPTEQAFQLYESWTRLTNFTFSETLSIMLRYKNFSSLSFSAFVEELYGNRHQNVFPVFIKYPTFNDVPMGILNEDFVSPADNILLNPHVFWRLLTDRLTYYPGPYTDFSLPLTHLDLRNCWCVDLEGQKLKETDVFQKKFPKCPTTCELAKLKSIQFMEETRNLTTLPTKSALPWGQSFLMAYGIRLTESEVFHPEGAFGSGMTLSDTFMKRDNYAIQLAALSMLQFYWKRRFALNRSFGEGSEVSYLPYVPQCDGLGNWEPVQNYESTGHYWCVDEDGNYIGDSLVKRTSHPPLCQTPCQRHQTNAQVSNWMLERWSPQSQSLDVFVPVCTETGLYSTLQKSDRKFWCLTPHSGKIILQAEKDLNSNVKCPSVCSSLKSAVETRDVGVGFLPVCDAKEDFSLVQCDQGRNMCFCVFSDGEEVPGTQVNVSGTGKFPSCKSPVCHFPFGATNIRHGTVFCEEVSEAGTTFQKCHLFCRKGYKDVFPADSFVCNLETQLWGVHSPHPNVCQKIQPLQTVQTQAKFQLLLPPGKKCMADYSGLLQVFGTFILDDLRARGLCQVQTNNFGSGDDGAVTVCDDSSVHVECLSTDRLGVKVTWRAQLEDISGSSVTTLRDIENVLIGEDFIGRFTALIRSGNYSLSLDSKQFVADVSVSFPHDVDSGISPKISLGCTKGFWKVNTTRGGCVICPSGSSARDNGCSPCPVGFYQDKAGSNECTKCPLKTTTPYAGAYRKSQCLSSCQMNNIGLLCDSNGQYLPSQKDLRANRFYCIDPSGVRLNWTESGTELTNAQCLLFGKFQLVPENKLIITDEDSRIAQTKRGQSLLDCITECAMNEMCDYIAVSVDGKLLCDHYNGNESNIVCTDTKQEKGILGNSESIKVENLICKFKIKGSTDSHTVYNKKGHEFSRTGQSVFEKTDYGNSISGTYKTWVFSAEDLDLNDVHLFCSQECKKDSCCDGFILSQNILSKGTILCGLLNTPDFLLCNVNDWSGTSLLGNNGVCKGVKSNKELKMFSFFLGGQEFTESYSVLSESIGKVEYNTELTSEAKEEIQERFVTFQRVFLRTGSRLGGESDCSPGIPRGENSPPIPDLATDLFHPLDGNTVTIKEEVNISSQQYGISRKLFVSKDALLWCLTRCIEEESWCRLSDLQETTKEFFTCVLYPDTRKCKNLPGPPDPCEITLRNKPQLLYKKKEMLGKTVKHFYKLLPFRRLTDISIRNRIIMTGKSVSMGFFECELHCDADPCCKGFGYMQTGMETLCVTLNSLGIQSCSDRPRNQWRVMNCIVGETMGPHPFGWFQKPEDQQSLISTPCPPVDVPHPTQEDPDNWLTLQSNSVIIDPSLSAYDIIHVSIDSPNNLSAAQNYCLAVCSRNPSCVTTTVDIQKTELRCLFYPETQSCVYGLKNHHCQILTKKTATVIFQRKRSVPSHPLTLVAISHGTLLGKSEAVLIGSYRKNVVRFLGIPYASPPVGNHRFSPPQPFNWTGTWNATASRASCLQPGDGKVQYSSVGEDCLYLNIFVPQNIGTKSAVILYFHNSPSDYSEKGQTVIDGSYLAATGNIIVVTASYRVGVFGFLSSAGRTVPGGNWGLLDQVAAMKYVQENIVYFGGDPGLITIAADREGANTASLHMVVPETKKPFRRALLMGGSAFSPMLAISEKRAQEQVRFLAAEVGCPSSDNNDILTCLQLVDSENLNSAQTKRFEEAEGRADSKMAFYQALQNSLGGEEVNPFLQDAAVWFYSLEHSTDDYSGFSRALENATRDHFIACPIVKMAKHWSKNSNGGVFMYHVPDTFSQMSVSLDLPEDVLYVFGLPFHTNYKPQFSSEEQKLSLKVMQYIANFVKTGNPNFPYSFSRKVARDLPAWPRHLPHSDGDNYKEFSSSLNNNQGLKRSQCSFWNDYIPSLKRSTRLKGQLLSTQKSIEDPFPSNVAQTPPKPDKKGYN</sequence>
<gene>
    <name evidence="18" type="ORF">GDO86_010691</name>
</gene>
<dbReference type="PANTHER" id="PTHR14093">
    <property type="entry name" value="HLA CLASS II GAMMA CHAIN"/>
    <property type="match status" value="1"/>
</dbReference>
<evidence type="ECO:0000256" key="11">
    <source>
        <dbReference type="ARBA" id="ARBA00022920"/>
    </source>
</evidence>
<evidence type="ECO:0000313" key="18">
    <source>
        <dbReference type="EMBL" id="KAG8441600.1"/>
    </source>
</evidence>
<dbReference type="CDD" id="cd00191">
    <property type="entry name" value="TY"/>
    <property type="match status" value="5"/>
</dbReference>